<protein>
    <recommendedName>
        <fullName evidence="4">YnhF family membrane protein</fullName>
    </recommendedName>
</protein>
<evidence type="ECO:0008006" key="4">
    <source>
        <dbReference type="Google" id="ProtNLM"/>
    </source>
</evidence>
<dbReference type="InterPro" id="IPR048193">
    <property type="entry name" value="YnaM_YnfT"/>
</dbReference>
<reference evidence="2 3" key="1">
    <citation type="submission" date="2016-03" db="EMBL/GenBank/DDBJ databases">
        <authorList>
            <consortium name="Pathogen Informatics"/>
        </authorList>
    </citation>
    <scope>NUCLEOTIDE SEQUENCE [LARGE SCALE GENOMIC DNA]</scope>
    <source>
        <strain evidence="3">e552</strain>
    </source>
</reference>
<dbReference type="NCBIfam" id="NF041477">
    <property type="entry name" value="YnaM_YnfT_fam"/>
    <property type="match status" value="1"/>
</dbReference>
<dbReference type="AlphaFoldDB" id="A0ABD7KT83"/>
<dbReference type="EMBL" id="FKEV01000002">
    <property type="protein sequence ID" value="SAD76050.1"/>
    <property type="molecule type" value="Genomic_DNA"/>
</dbReference>
<sequence length="35" mass="3648">MATFIIASTVVVALGLIVLSLIKIGISTSNNPDEF</sequence>
<name>A0ABD7KT83_9ENTR</name>
<keyword evidence="1" id="KW-0472">Membrane</keyword>
<evidence type="ECO:0000313" key="2">
    <source>
        <dbReference type="EMBL" id="SAD76050.1"/>
    </source>
</evidence>
<evidence type="ECO:0000256" key="1">
    <source>
        <dbReference type="SAM" id="Phobius"/>
    </source>
</evidence>
<accession>A0ABD7KT83</accession>
<dbReference type="RefSeq" id="WP_350223618.1">
    <property type="nucleotide sequence ID" value="NZ_AMGJ01000042.1"/>
</dbReference>
<evidence type="ECO:0000313" key="3">
    <source>
        <dbReference type="Proteomes" id="UP000077295"/>
    </source>
</evidence>
<dbReference type="Proteomes" id="UP000077295">
    <property type="component" value="Unassembled WGS sequence"/>
</dbReference>
<keyword evidence="1" id="KW-1133">Transmembrane helix</keyword>
<feature type="transmembrane region" description="Helical" evidence="1">
    <location>
        <begin position="6"/>
        <end position="26"/>
    </location>
</feature>
<organism evidence="2 3">
    <name type="scientific">Enterobacter hormaechei</name>
    <dbReference type="NCBI Taxonomy" id="158836"/>
    <lineage>
        <taxon>Bacteria</taxon>
        <taxon>Pseudomonadati</taxon>
        <taxon>Pseudomonadota</taxon>
        <taxon>Gammaproteobacteria</taxon>
        <taxon>Enterobacterales</taxon>
        <taxon>Enterobacteriaceae</taxon>
        <taxon>Enterobacter</taxon>
        <taxon>Enterobacter cloacae complex</taxon>
    </lineage>
</organism>
<gene>
    <name evidence="2" type="ORF">SAMEA2273187_00997</name>
</gene>
<proteinExistence type="predicted"/>
<comment type="caution">
    <text evidence="2">The sequence shown here is derived from an EMBL/GenBank/DDBJ whole genome shotgun (WGS) entry which is preliminary data.</text>
</comment>
<keyword evidence="1" id="KW-0812">Transmembrane</keyword>